<protein>
    <submittedName>
        <fullName evidence="1">Uncharacterized protein</fullName>
    </submittedName>
</protein>
<name>A0A3G5ABR9_9VIRU</name>
<reference evidence="1" key="1">
    <citation type="submission" date="2018-10" db="EMBL/GenBank/DDBJ databases">
        <title>Hidden diversity of soil giant viruses.</title>
        <authorList>
            <person name="Schulz F."/>
            <person name="Alteio L."/>
            <person name="Goudeau D."/>
            <person name="Ryan E.M."/>
            <person name="Malmstrom R.R."/>
            <person name="Blanchard J."/>
            <person name="Woyke T."/>
        </authorList>
    </citation>
    <scope>NUCLEOTIDE SEQUENCE</scope>
    <source>
        <strain evidence="1">HYV1</strain>
    </source>
</reference>
<organism evidence="1">
    <name type="scientific">Hyperionvirus sp</name>
    <dbReference type="NCBI Taxonomy" id="2487770"/>
    <lineage>
        <taxon>Viruses</taxon>
        <taxon>Varidnaviria</taxon>
        <taxon>Bamfordvirae</taxon>
        <taxon>Nucleocytoviricota</taxon>
        <taxon>Megaviricetes</taxon>
        <taxon>Imitervirales</taxon>
        <taxon>Mimiviridae</taxon>
        <taxon>Klosneuvirinae</taxon>
    </lineage>
</organism>
<accession>A0A3G5ABR9</accession>
<sequence length="50" mass="5863">MADSEKILAWVKSISFSGRFLNNNRFSLLLNRKKYILDIVEWICLPFGSK</sequence>
<proteinExistence type="predicted"/>
<evidence type="ECO:0000313" key="1">
    <source>
        <dbReference type="EMBL" id="AYV83751.1"/>
    </source>
</evidence>
<gene>
    <name evidence="1" type="ORF">Hyperionvirus11_24</name>
</gene>
<dbReference type="EMBL" id="MK072393">
    <property type="protein sequence ID" value="AYV83751.1"/>
    <property type="molecule type" value="Genomic_DNA"/>
</dbReference>